<dbReference type="InterPro" id="IPR013022">
    <property type="entry name" value="Xyl_isomerase-like_TIM-brl"/>
</dbReference>
<evidence type="ECO:0000313" key="3">
    <source>
        <dbReference type="Proteomes" id="UP000569329"/>
    </source>
</evidence>
<dbReference type="PANTHER" id="PTHR12110">
    <property type="entry name" value="HYDROXYPYRUVATE ISOMERASE"/>
    <property type="match status" value="1"/>
</dbReference>
<dbReference type="GO" id="GO:0016853">
    <property type="term" value="F:isomerase activity"/>
    <property type="evidence" value="ECO:0007669"/>
    <property type="project" value="UniProtKB-KW"/>
</dbReference>
<dbReference type="Pfam" id="PF01261">
    <property type="entry name" value="AP_endonuc_2"/>
    <property type="match status" value="1"/>
</dbReference>
<reference evidence="2 3" key="1">
    <citation type="submission" date="2020-07" db="EMBL/GenBank/DDBJ databases">
        <title>Sequencing the genomes of 1000 actinobacteria strains.</title>
        <authorList>
            <person name="Klenk H.-P."/>
        </authorList>
    </citation>
    <scope>NUCLEOTIDE SEQUENCE [LARGE SCALE GENOMIC DNA]</scope>
    <source>
        <strain evidence="2 3">DSM 45975</strain>
    </source>
</reference>
<dbReference type="InterPro" id="IPR050312">
    <property type="entry name" value="IolE/XylAMocC-like"/>
</dbReference>
<dbReference type="InterPro" id="IPR036237">
    <property type="entry name" value="Xyl_isomerase-like_sf"/>
</dbReference>
<organism evidence="2 3">
    <name type="scientific">Halosaccharopolyspora lacisalsi</name>
    <dbReference type="NCBI Taxonomy" id="1000566"/>
    <lineage>
        <taxon>Bacteria</taxon>
        <taxon>Bacillati</taxon>
        <taxon>Actinomycetota</taxon>
        <taxon>Actinomycetes</taxon>
        <taxon>Pseudonocardiales</taxon>
        <taxon>Pseudonocardiaceae</taxon>
        <taxon>Halosaccharopolyspora</taxon>
    </lineage>
</organism>
<dbReference type="AlphaFoldDB" id="A0A839DXK5"/>
<sequence length="300" mass="33515">MKLGLLSACLPDENLTDLVELAENVGYEALEVATWPPDGAAPAHLDVTSLTVQDTERMRSHFARHDFTLSALAYYENPLHPDPDERRRVHRHLEACIEAAGRLGGAPVGTFLGRDPTRSVAENLAEAEDVFAPLVEEAGEWGVRLMVENCPKRDWHPEGSAGNLAYSPELWEWMFDLGLYLNYDPSHLLGMGIDPVTALRPHVDRVAHVQAKDAEVFVERRSHYGYPGPVVRRNEPGWWRYRAPGLGEVDWRRVVDTLYEGGYDGAVSVELEDPVWNGTTDNVRAGLDIAYRTLRPLVAA</sequence>
<dbReference type="EMBL" id="JACGWZ010000002">
    <property type="protein sequence ID" value="MBA8824956.1"/>
    <property type="molecule type" value="Genomic_DNA"/>
</dbReference>
<comment type="caution">
    <text evidence="2">The sequence shown here is derived from an EMBL/GenBank/DDBJ whole genome shotgun (WGS) entry which is preliminary data.</text>
</comment>
<accession>A0A839DXK5</accession>
<evidence type="ECO:0000259" key="1">
    <source>
        <dbReference type="Pfam" id="PF01261"/>
    </source>
</evidence>
<protein>
    <submittedName>
        <fullName evidence="2">Sugar phosphate isomerase/epimerase</fullName>
    </submittedName>
</protein>
<dbReference type="Gene3D" id="3.20.20.150">
    <property type="entry name" value="Divalent-metal-dependent TIM barrel enzymes"/>
    <property type="match status" value="1"/>
</dbReference>
<dbReference type="SUPFAM" id="SSF51658">
    <property type="entry name" value="Xylose isomerase-like"/>
    <property type="match status" value="1"/>
</dbReference>
<keyword evidence="3" id="KW-1185">Reference proteome</keyword>
<dbReference type="Proteomes" id="UP000569329">
    <property type="component" value="Unassembled WGS sequence"/>
</dbReference>
<dbReference type="PANTHER" id="PTHR12110:SF21">
    <property type="entry name" value="XYLOSE ISOMERASE-LIKE TIM BARREL DOMAIN-CONTAINING PROTEIN"/>
    <property type="match status" value="1"/>
</dbReference>
<gene>
    <name evidence="2" type="ORF">FHX42_002303</name>
</gene>
<proteinExistence type="predicted"/>
<dbReference type="RefSeq" id="WP_182544130.1">
    <property type="nucleotide sequence ID" value="NZ_JACGWZ010000002.1"/>
</dbReference>
<feature type="domain" description="Xylose isomerase-like TIM barrel" evidence="1">
    <location>
        <begin position="19"/>
        <end position="288"/>
    </location>
</feature>
<keyword evidence="2" id="KW-0413">Isomerase</keyword>
<name>A0A839DXK5_9PSEU</name>
<evidence type="ECO:0000313" key="2">
    <source>
        <dbReference type="EMBL" id="MBA8824956.1"/>
    </source>
</evidence>